<protein>
    <submittedName>
        <fullName evidence="3">Uncharacterized protein</fullName>
    </submittedName>
</protein>
<keyword evidence="2" id="KW-1133">Transmembrane helix</keyword>
<keyword evidence="2" id="KW-0472">Membrane</keyword>
<evidence type="ECO:0000256" key="2">
    <source>
        <dbReference type="SAM" id="Phobius"/>
    </source>
</evidence>
<evidence type="ECO:0000313" key="4">
    <source>
        <dbReference type="Proteomes" id="UP001610334"/>
    </source>
</evidence>
<name>A0ABR4H7I1_9EURO</name>
<feature type="transmembrane region" description="Helical" evidence="2">
    <location>
        <begin position="628"/>
        <end position="657"/>
    </location>
</feature>
<feature type="region of interest" description="Disordered" evidence="1">
    <location>
        <begin position="1"/>
        <end position="46"/>
    </location>
</feature>
<feature type="transmembrane region" description="Helical" evidence="2">
    <location>
        <begin position="188"/>
        <end position="210"/>
    </location>
</feature>
<evidence type="ECO:0000313" key="3">
    <source>
        <dbReference type="EMBL" id="KAL2811415.1"/>
    </source>
</evidence>
<feature type="transmembrane region" description="Helical" evidence="2">
    <location>
        <begin position="669"/>
        <end position="686"/>
    </location>
</feature>
<feature type="transmembrane region" description="Helical" evidence="2">
    <location>
        <begin position="123"/>
        <end position="148"/>
    </location>
</feature>
<dbReference type="EMBL" id="JBFXLT010000058">
    <property type="protein sequence ID" value="KAL2811415.1"/>
    <property type="molecule type" value="Genomic_DNA"/>
</dbReference>
<dbReference type="Proteomes" id="UP001610334">
    <property type="component" value="Unassembled WGS sequence"/>
</dbReference>
<reference evidence="3 4" key="1">
    <citation type="submission" date="2024-07" db="EMBL/GenBank/DDBJ databases">
        <title>Section-level genome sequencing and comparative genomics of Aspergillus sections Usti and Cavernicolus.</title>
        <authorList>
            <consortium name="Lawrence Berkeley National Laboratory"/>
            <person name="Nybo J.L."/>
            <person name="Vesth T.C."/>
            <person name="Theobald S."/>
            <person name="Frisvad J.C."/>
            <person name="Larsen T.O."/>
            <person name="Kjaerboelling I."/>
            <person name="Rothschild-Mancinelli K."/>
            <person name="Lyhne E.K."/>
            <person name="Kogle M.E."/>
            <person name="Barry K."/>
            <person name="Clum A."/>
            <person name="Na H."/>
            <person name="Ledsgaard L."/>
            <person name="Lin J."/>
            <person name="Lipzen A."/>
            <person name="Kuo A."/>
            <person name="Riley R."/>
            <person name="Mondo S."/>
            <person name="Labutti K."/>
            <person name="Haridas S."/>
            <person name="Pangalinan J."/>
            <person name="Salamov A.A."/>
            <person name="Simmons B.A."/>
            <person name="Magnuson J.K."/>
            <person name="Chen J."/>
            <person name="Drula E."/>
            <person name="Henrissat B."/>
            <person name="Wiebenga A."/>
            <person name="Lubbers R.J."/>
            <person name="Gomes A.C."/>
            <person name="Makela M.R."/>
            <person name="Stajich J."/>
            <person name="Grigoriev I.V."/>
            <person name="Mortensen U.H."/>
            <person name="De Vries R.P."/>
            <person name="Baker S.E."/>
            <person name="Andersen M.R."/>
        </authorList>
    </citation>
    <scope>NUCLEOTIDE SEQUENCE [LARGE SCALE GENOMIC DNA]</scope>
    <source>
        <strain evidence="3 4">CBS 588.65</strain>
    </source>
</reference>
<feature type="transmembrane region" description="Helical" evidence="2">
    <location>
        <begin position="57"/>
        <end position="81"/>
    </location>
</feature>
<organism evidence="3 4">
    <name type="scientific">Aspergillus granulosus</name>
    <dbReference type="NCBI Taxonomy" id="176169"/>
    <lineage>
        <taxon>Eukaryota</taxon>
        <taxon>Fungi</taxon>
        <taxon>Dikarya</taxon>
        <taxon>Ascomycota</taxon>
        <taxon>Pezizomycotina</taxon>
        <taxon>Eurotiomycetes</taxon>
        <taxon>Eurotiomycetidae</taxon>
        <taxon>Eurotiales</taxon>
        <taxon>Aspergillaceae</taxon>
        <taxon>Aspergillus</taxon>
        <taxon>Aspergillus subgen. Nidulantes</taxon>
    </lineage>
</organism>
<evidence type="ECO:0000256" key="1">
    <source>
        <dbReference type="SAM" id="MobiDB-lite"/>
    </source>
</evidence>
<gene>
    <name evidence="3" type="ORF">BJX63DRAFT_444099</name>
</gene>
<proteinExistence type="predicted"/>
<comment type="caution">
    <text evidence="3">The sequence shown here is derived from an EMBL/GenBank/DDBJ whole genome shotgun (WGS) entry which is preliminary data.</text>
</comment>
<accession>A0ABR4H7I1</accession>
<keyword evidence="4" id="KW-1185">Reference proteome</keyword>
<sequence>MSESIPLGPIPRASQDTNASTGRDRDDDRPASPNVESPPDYEPPKEQTELLLHPRSIYALLLALFYAALVLAPWVIICLIADRPITTDRYGAFTGGNGTYFYRAEDTQSPYRKNERWYHAARIIQAIAGVLTLPLTSAICASAAVIFMQRQQSLTMPQLMTLADNGWMDLSTYRRIYLLQWSRYGSSFLLFSILVSLLGLVIAPIQSIFLSSQAVKTPTQVQEIGPLWDLPTQVQRTAEASVPDDNLITLLTRTALTTATTDETHAQLWPGANVSCDPFSYAEYPYSHNLCLRQGGTFNNISSYPDPFLAQLPSSFHTGLLRQFLPRINSTAQFQPIGEAEFPENCDQIPNAFFVEYTNSTRYYDTELMQTWSLKACMPANVTESPWKATRDRHDFSEELYIDVTLENYNLGYNHRALYRITLNTTTGYFELPNYMNGGVAGFLLDQDPNELCDDRCEYQEGYAWLKRRSEKRETHITPVPGDLQVVRSKGPLLTIAMALFGDGSYIETRAKHPERYGPLVTRNYSSFDQPSHISACRDFVPLGHLLPDARISENHCIRNSDGADTGIHYQVAYWLMNFLEPIDQLENAFNAAAFIATKKWLEHPMMATFSGDRRVNFDMGADTQVPVISLAGITVVSALLGLHVLALLLLGLYSAWSPRWTKRLDSFAMMRIGGAISQHVPLLMAHRLNMVKGLRAVPGWIGDQMPESEPVGMLGLGGPLRLRSGRKYISYHRKPRYTT</sequence>
<keyword evidence="2" id="KW-0812">Transmembrane</keyword>